<keyword evidence="3 6" id="KW-0812">Transmembrane</keyword>
<keyword evidence="9" id="KW-1185">Reference proteome</keyword>
<feature type="transmembrane region" description="Helical" evidence="6">
    <location>
        <begin position="325"/>
        <end position="344"/>
    </location>
</feature>
<dbReference type="AlphaFoldDB" id="A0A9J9LGM1"/>
<feature type="transmembrane region" description="Helical" evidence="6">
    <location>
        <begin position="27"/>
        <end position="44"/>
    </location>
</feature>
<accession>A0A9J9LGM1</accession>
<dbReference type="EMBL" id="CP000699">
    <property type="protein sequence ID" value="ABQ70641.1"/>
    <property type="molecule type" value="Genomic_DNA"/>
</dbReference>
<reference evidence="8 9" key="1">
    <citation type="journal article" date="2010" name="J. Bacteriol.">
        <title>Genome sequence of the dioxin-mineralizing bacterium Sphingomonas wittichii RW1.</title>
        <authorList>
            <person name="Miller T.R."/>
            <person name="Delcher A.L."/>
            <person name="Salzberg S.L."/>
            <person name="Saunders E."/>
            <person name="Detter J.C."/>
            <person name="Halden R.U."/>
        </authorList>
    </citation>
    <scope>NUCLEOTIDE SEQUENCE [LARGE SCALE GENOMIC DNA]</scope>
    <source>
        <strain evidence="9">DSM 6014 / CCUG 31198 / JCM 15750 / NBRC 105917 / EY 4224 / RW1</strain>
    </source>
</reference>
<dbReference type="SUPFAM" id="SSF103473">
    <property type="entry name" value="MFS general substrate transporter"/>
    <property type="match status" value="1"/>
</dbReference>
<sequence length="461" mass="49365">MRDNEVTMGGNGEEKAVSQGTQPGYAYGWYTTGILMLAYTFSFLDRQILNLMVGPIKADLGITDVQFALLTGGAFGIFYTVMGLPIGWMADRYPRKWIISGGIALWSLMTAMSGLARTFPQLLLARIGVGVGEATLSPSAYSMLSDLFDKTRLPKAMSIYTVGIYIGAGTAMIIGGTVVGAIEHHPDIVLPLLGAMRSWHVVFLVVGLPGLLVALWVATLTEPKRSVRAAEQADADQTGFSPARIWRFLASYPLMSVSLFLGSAMFSVMSYADAWFPELFIRTWGWGPQQTGLVNGAASLIAGPAGMLAAGWWSSRMIREGRADACLRLTAYAAAGIALPAVLMPLAPNGFLMGVLLLPLKFFGGFTPVLIPTAIQMVAPAALRAQLGAVFMFTVGIIGVSLGPILPALFSDYLFQDEHALRYSLSLASGITAPIAFLLLLIGLRQFGRRLAELEGTPPRG</sequence>
<dbReference type="KEGG" id="swi:Swit_4301"/>
<keyword evidence="5 6" id="KW-0472">Membrane</keyword>
<evidence type="ECO:0000313" key="9">
    <source>
        <dbReference type="Proteomes" id="UP000001989"/>
    </source>
</evidence>
<dbReference type="InterPro" id="IPR036259">
    <property type="entry name" value="MFS_trans_sf"/>
</dbReference>
<name>A0A9J9LGM1_RHIWR</name>
<dbReference type="Proteomes" id="UP000001989">
    <property type="component" value="Chromosome"/>
</dbReference>
<dbReference type="PROSITE" id="PS50850">
    <property type="entry name" value="MFS"/>
    <property type="match status" value="1"/>
</dbReference>
<feature type="transmembrane region" description="Helical" evidence="6">
    <location>
        <begin position="422"/>
        <end position="444"/>
    </location>
</feature>
<organism evidence="8 9">
    <name type="scientific">Rhizorhabdus wittichii (strain DSM 6014 / CCUG 31198 / JCM 15750 / NBRC 105917 / EY 4224 / RW1)</name>
    <name type="common">Sphingomonas wittichii</name>
    <dbReference type="NCBI Taxonomy" id="392499"/>
    <lineage>
        <taxon>Bacteria</taxon>
        <taxon>Pseudomonadati</taxon>
        <taxon>Pseudomonadota</taxon>
        <taxon>Alphaproteobacteria</taxon>
        <taxon>Sphingomonadales</taxon>
        <taxon>Sphingomonadaceae</taxon>
        <taxon>Rhizorhabdus</taxon>
    </lineage>
</organism>
<evidence type="ECO:0000259" key="7">
    <source>
        <dbReference type="PROSITE" id="PS50850"/>
    </source>
</evidence>
<dbReference type="InterPro" id="IPR044770">
    <property type="entry name" value="MFS_spinster-like"/>
</dbReference>
<dbReference type="PANTHER" id="PTHR23505:SF79">
    <property type="entry name" value="PROTEIN SPINSTER"/>
    <property type="match status" value="1"/>
</dbReference>
<keyword evidence="2" id="KW-0813">Transport</keyword>
<evidence type="ECO:0000256" key="4">
    <source>
        <dbReference type="ARBA" id="ARBA00022989"/>
    </source>
</evidence>
<feature type="transmembrane region" description="Helical" evidence="6">
    <location>
        <begin position="252"/>
        <end position="272"/>
    </location>
</feature>
<dbReference type="GO" id="GO:0016020">
    <property type="term" value="C:membrane"/>
    <property type="evidence" value="ECO:0007669"/>
    <property type="project" value="UniProtKB-SubCell"/>
</dbReference>
<evidence type="ECO:0000256" key="6">
    <source>
        <dbReference type="SAM" id="Phobius"/>
    </source>
</evidence>
<feature type="transmembrane region" description="Helical" evidence="6">
    <location>
        <begin position="159"/>
        <end position="179"/>
    </location>
</feature>
<dbReference type="Pfam" id="PF07690">
    <property type="entry name" value="MFS_1"/>
    <property type="match status" value="1"/>
</dbReference>
<feature type="transmembrane region" description="Helical" evidence="6">
    <location>
        <begin position="65"/>
        <end position="85"/>
    </location>
</feature>
<evidence type="ECO:0000256" key="5">
    <source>
        <dbReference type="ARBA" id="ARBA00023136"/>
    </source>
</evidence>
<feature type="transmembrane region" description="Helical" evidence="6">
    <location>
        <begin position="350"/>
        <end position="375"/>
    </location>
</feature>
<evidence type="ECO:0000256" key="3">
    <source>
        <dbReference type="ARBA" id="ARBA00022692"/>
    </source>
</evidence>
<protein>
    <submittedName>
        <fullName evidence="8">Major facilitator superfamily MFS_1</fullName>
    </submittedName>
</protein>
<dbReference type="Gene3D" id="1.20.1250.20">
    <property type="entry name" value="MFS general substrate transporter like domains"/>
    <property type="match status" value="2"/>
</dbReference>
<keyword evidence="4 6" id="KW-1133">Transmembrane helix</keyword>
<feature type="transmembrane region" description="Helical" evidence="6">
    <location>
        <begin position="387"/>
        <end position="410"/>
    </location>
</feature>
<feature type="domain" description="Major facilitator superfamily (MFS) profile" evidence="7">
    <location>
        <begin position="31"/>
        <end position="448"/>
    </location>
</feature>
<dbReference type="CDD" id="cd17328">
    <property type="entry name" value="MFS_spinster_like"/>
    <property type="match status" value="1"/>
</dbReference>
<evidence type="ECO:0000256" key="2">
    <source>
        <dbReference type="ARBA" id="ARBA00022448"/>
    </source>
</evidence>
<feature type="transmembrane region" description="Helical" evidence="6">
    <location>
        <begin position="199"/>
        <end position="218"/>
    </location>
</feature>
<proteinExistence type="predicted"/>
<dbReference type="InterPro" id="IPR020846">
    <property type="entry name" value="MFS_dom"/>
</dbReference>
<dbReference type="InterPro" id="IPR011701">
    <property type="entry name" value="MFS"/>
</dbReference>
<gene>
    <name evidence="8" type="ordered locus">Swit_4301</name>
</gene>
<dbReference type="GO" id="GO:0022857">
    <property type="term" value="F:transmembrane transporter activity"/>
    <property type="evidence" value="ECO:0007669"/>
    <property type="project" value="InterPro"/>
</dbReference>
<evidence type="ECO:0000256" key="1">
    <source>
        <dbReference type="ARBA" id="ARBA00004141"/>
    </source>
</evidence>
<feature type="transmembrane region" description="Helical" evidence="6">
    <location>
        <begin position="292"/>
        <end position="313"/>
    </location>
</feature>
<feature type="transmembrane region" description="Helical" evidence="6">
    <location>
        <begin position="97"/>
        <end position="116"/>
    </location>
</feature>
<evidence type="ECO:0000313" key="8">
    <source>
        <dbReference type="EMBL" id="ABQ70641.1"/>
    </source>
</evidence>
<comment type="subcellular location">
    <subcellularLocation>
        <location evidence="1">Membrane</location>
        <topology evidence="1">Multi-pass membrane protein</topology>
    </subcellularLocation>
</comment>
<dbReference type="PANTHER" id="PTHR23505">
    <property type="entry name" value="SPINSTER"/>
    <property type="match status" value="1"/>
</dbReference>